<keyword evidence="1" id="KW-0812">Transmembrane</keyword>
<name>A0AAF3EIN8_9BILA</name>
<dbReference type="AlphaFoldDB" id="A0AAF3EIN8"/>
<evidence type="ECO:0000256" key="1">
    <source>
        <dbReference type="SAM" id="Phobius"/>
    </source>
</evidence>
<organism evidence="2 3">
    <name type="scientific">Mesorhabditis belari</name>
    <dbReference type="NCBI Taxonomy" id="2138241"/>
    <lineage>
        <taxon>Eukaryota</taxon>
        <taxon>Metazoa</taxon>
        <taxon>Ecdysozoa</taxon>
        <taxon>Nematoda</taxon>
        <taxon>Chromadorea</taxon>
        <taxon>Rhabditida</taxon>
        <taxon>Rhabditina</taxon>
        <taxon>Rhabditomorpha</taxon>
        <taxon>Rhabditoidea</taxon>
        <taxon>Rhabditidae</taxon>
        <taxon>Mesorhabditinae</taxon>
        <taxon>Mesorhabditis</taxon>
    </lineage>
</organism>
<dbReference type="Proteomes" id="UP000887575">
    <property type="component" value="Unassembled WGS sequence"/>
</dbReference>
<keyword evidence="1" id="KW-0472">Membrane</keyword>
<feature type="transmembrane region" description="Helical" evidence="1">
    <location>
        <begin position="60"/>
        <end position="80"/>
    </location>
</feature>
<evidence type="ECO:0000313" key="3">
    <source>
        <dbReference type="WBParaSite" id="MBELARI_LOCUS13669"/>
    </source>
</evidence>
<accession>A0AAF3EIN8</accession>
<dbReference type="WBParaSite" id="MBELARI_LOCUS13669">
    <property type="protein sequence ID" value="MBELARI_LOCUS13669"/>
    <property type="gene ID" value="MBELARI_LOCUS13669"/>
</dbReference>
<keyword evidence="2" id="KW-1185">Reference proteome</keyword>
<keyword evidence="1" id="KW-1133">Transmembrane helix</keyword>
<reference evidence="3" key="1">
    <citation type="submission" date="2024-02" db="UniProtKB">
        <authorList>
            <consortium name="WormBaseParasite"/>
        </authorList>
    </citation>
    <scope>IDENTIFICATION</scope>
</reference>
<proteinExistence type="predicted"/>
<evidence type="ECO:0000313" key="2">
    <source>
        <dbReference type="Proteomes" id="UP000887575"/>
    </source>
</evidence>
<protein>
    <submittedName>
        <fullName evidence="3">Uncharacterized protein</fullName>
    </submittedName>
</protein>
<sequence>MYTARYTTYVEGNSTIASAPSPTTLLAGTTPADGRGAVVNDEQTAKTIKKQYGGQLYSTIAKLADILCCISWLSLVLKFFKNKILLKVNLKCSVLLASFSSLLKEPKSHPDWRVVCINRAIFLALPVKSPRDSEFIELYVEGCLRESPGALGCLWE</sequence>